<comment type="caution">
    <text evidence="2">The sequence shown here is derived from an EMBL/GenBank/DDBJ whole genome shotgun (WGS) entry which is preliminary data.</text>
</comment>
<proteinExistence type="predicted"/>
<dbReference type="EMBL" id="JAXCLW010000013">
    <property type="protein sequence ID" value="MDY0885771.1"/>
    <property type="molecule type" value="Genomic_DNA"/>
</dbReference>
<gene>
    <name evidence="2" type="ORF">SMD27_23240</name>
</gene>
<feature type="non-terminal residue" evidence="2">
    <location>
        <position position="69"/>
    </location>
</feature>
<accession>A0ABU5EL85</accession>
<evidence type="ECO:0000256" key="1">
    <source>
        <dbReference type="SAM" id="MobiDB-lite"/>
    </source>
</evidence>
<sequence>MLYQLSYTPKRAEPLITPIRRPLALPPEPTEGRCRSPSRAAANPLLDDGGDDAGADRAAAFADREAQAF</sequence>
<organism evidence="2 3">
    <name type="scientific">Dongia soli</name>
    <dbReference type="NCBI Taxonomy" id="600628"/>
    <lineage>
        <taxon>Bacteria</taxon>
        <taxon>Pseudomonadati</taxon>
        <taxon>Pseudomonadota</taxon>
        <taxon>Alphaproteobacteria</taxon>
        <taxon>Rhodospirillales</taxon>
        <taxon>Dongiaceae</taxon>
        <taxon>Dongia</taxon>
    </lineage>
</organism>
<evidence type="ECO:0000313" key="2">
    <source>
        <dbReference type="EMBL" id="MDY0885771.1"/>
    </source>
</evidence>
<reference evidence="2 3" key="1">
    <citation type="journal article" date="2016" name="Antonie Van Leeuwenhoek">
        <title>Dongia soli sp. nov., isolated from soil from Dokdo, Korea.</title>
        <authorList>
            <person name="Kim D.U."/>
            <person name="Lee H."/>
            <person name="Kim H."/>
            <person name="Kim S.G."/>
            <person name="Ka J.O."/>
        </authorList>
    </citation>
    <scope>NUCLEOTIDE SEQUENCE [LARGE SCALE GENOMIC DNA]</scope>
    <source>
        <strain evidence="2 3">D78</strain>
    </source>
</reference>
<dbReference type="Proteomes" id="UP001279642">
    <property type="component" value="Unassembled WGS sequence"/>
</dbReference>
<protein>
    <submittedName>
        <fullName evidence="2">Uncharacterized protein</fullName>
    </submittedName>
</protein>
<keyword evidence="3" id="KW-1185">Reference proteome</keyword>
<feature type="region of interest" description="Disordered" evidence="1">
    <location>
        <begin position="21"/>
        <end position="57"/>
    </location>
</feature>
<evidence type="ECO:0000313" key="3">
    <source>
        <dbReference type="Proteomes" id="UP001279642"/>
    </source>
</evidence>
<name>A0ABU5EL85_9PROT</name>